<name>A0A5E4YQ27_9BURK</name>
<dbReference type="EMBL" id="CABPSM010000019">
    <property type="protein sequence ID" value="VVE50360.1"/>
    <property type="molecule type" value="Genomic_DNA"/>
</dbReference>
<accession>A0A5E4YQ27</accession>
<dbReference type="Pfam" id="PF14832">
    <property type="entry name" value="Tautomerase_3"/>
    <property type="match status" value="1"/>
</dbReference>
<evidence type="ECO:0000313" key="2">
    <source>
        <dbReference type="EMBL" id="VVE50360.1"/>
    </source>
</evidence>
<dbReference type="SUPFAM" id="SSF55331">
    <property type="entry name" value="Tautomerase/MIF"/>
    <property type="match status" value="1"/>
</dbReference>
<feature type="domain" description="Tautomerase cis-CaaD-like" evidence="1">
    <location>
        <begin position="1"/>
        <end position="124"/>
    </location>
</feature>
<sequence length="142" mass="15116">MPTLIIHSPAGTFSADDRKQIASSLTQLGLDCESLPYSPLVISTVWIYFADYPADSVFMGGAPAWMPVVTLQIYVIAGGLDDAGKCKLIEGATSILDRRPASTSVAPVYVVIHEIPEENWGIFGHQADLTALRASAVDAPAI</sequence>
<keyword evidence="3" id="KW-1185">Reference proteome</keyword>
<evidence type="ECO:0000313" key="3">
    <source>
        <dbReference type="Proteomes" id="UP000343317"/>
    </source>
</evidence>
<dbReference type="Gene3D" id="3.30.429.10">
    <property type="entry name" value="Macrophage Migration Inhibitory Factor"/>
    <property type="match status" value="1"/>
</dbReference>
<evidence type="ECO:0000259" key="1">
    <source>
        <dbReference type="Pfam" id="PF14832"/>
    </source>
</evidence>
<dbReference type="AlphaFoldDB" id="A0A5E4YQ27"/>
<dbReference type="InterPro" id="IPR014347">
    <property type="entry name" value="Tautomerase/MIF_sf"/>
</dbReference>
<organism evidence="2 3">
    <name type="scientific">Pandoraea horticolens</name>
    <dbReference type="NCBI Taxonomy" id="2508298"/>
    <lineage>
        <taxon>Bacteria</taxon>
        <taxon>Pseudomonadati</taxon>
        <taxon>Pseudomonadota</taxon>
        <taxon>Betaproteobacteria</taxon>
        <taxon>Burkholderiales</taxon>
        <taxon>Burkholderiaceae</taxon>
        <taxon>Pandoraea</taxon>
    </lineage>
</organism>
<dbReference type="InterPro" id="IPR028116">
    <property type="entry name" value="Cis-CaaD-like"/>
</dbReference>
<dbReference type="RefSeq" id="WP_150623473.1">
    <property type="nucleotide sequence ID" value="NZ_CABPSM010000019.1"/>
</dbReference>
<dbReference type="Proteomes" id="UP000343317">
    <property type="component" value="Unassembled WGS sequence"/>
</dbReference>
<reference evidence="2 3" key="1">
    <citation type="submission" date="2019-08" db="EMBL/GenBank/DDBJ databases">
        <authorList>
            <person name="Peeters C."/>
        </authorList>
    </citation>
    <scope>NUCLEOTIDE SEQUENCE [LARGE SCALE GENOMIC DNA]</scope>
    <source>
        <strain evidence="2 3">LMG 31112</strain>
    </source>
</reference>
<proteinExistence type="predicted"/>
<protein>
    <recommendedName>
        <fullName evidence="1">Tautomerase cis-CaaD-like domain-containing protein</fullName>
    </recommendedName>
</protein>
<gene>
    <name evidence="2" type="ORF">PHO31112_04653</name>
</gene>